<dbReference type="Proteomes" id="UP000772434">
    <property type="component" value="Unassembled WGS sequence"/>
</dbReference>
<evidence type="ECO:0000313" key="4">
    <source>
        <dbReference type="Proteomes" id="UP000772434"/>
    </source>
</evidence>
<reference evidence="3" key="1">
    <citation type="submission" date="2020-11" db="EMBL/GenBank/DDBJ databases">
        <authorList>
            <consortium name="DOE Joint Genome Institute"/>
            <person name="Ahrendt S."/>
            <person name="Riley R."/>
            <person name="Andreopoulos W."/>
            <person name="Labutti K."/>
            <person name="Pangilinan J."/>
            <person name="Ruiz-Duenas F.J."/>
            <person name="Barrasa J.M."/>
            <person name="Sanchez-Garcia M."/>
            <person name="Camarero S."/>
            <person name="Miyauchi S."/>
            <person name="Serrano A."/>
            <person name="Linde D."/>
            <person name="Babiker R."/>
            <person name="Drula E."/>
            <person name="Ayuso-Fernandez I."/>
            <person name="Pacheco R."/>
            <person name="Padilla G."/>
            <person name="Ferreira P."/>
            <person name="Barriuso J."/>
            <person name="Kellner H."/>
            <person name="Castanera R."/>
            <person name="Alfaro M."/>
            <person name="Ramirez L."/>
            <person name="Pisabarro A.G."/>
            <person name="Kuo A."/>
            <person name="Tritt A."/>
            <person name="Lipzen A."/>
            <person name="He G."/>
            <person name="Yan M."/>
            <person name="Ng V."/>
            <person name="Cullen D."/>
            <person name="Martin F."/>
            <person name="Rosso M.-N."/>
            <person name="Henrissat B."/>
            <person name="Hibbett D."/>
            <person name="Martinez A.T."/>
            <person name="Grigoriev I.V."/>
        </authorList>
    </citation>
    <scope>NUCLEOTIDE SEQUENCE</scope>
    <source>
        <strain evidence="3">AH 40177</strain>
    </source>
</reference>
<dbReference type="OrthoDB" id="164951at2759"/>
<feature type="compositionally biased region" description="Basic residues" evidence="2">
    <location>
        <begin position="1"/>
        <end position="19"/>
    </location>
</feature>
<keyword evidence="4" id="KW-1185">Reference proteome</keyword>
<feature type="compositionally biased region" description="Basic and acidic residues" evidence="2">
    <location>
        <begin position="36"/>
        <end position="49"/>
    </location>
</feature>
<evidence type="ECO:0000313" key="3">
    <source>
        <dbReference type="EMBL" id="KAF9056963.1"/>
    </source>
</evidence>
<dbReference type="EMBL" id="JADNRY010000404">
    <property type="protein sequence ID" value="KAF9056963.1"/>
    <property type="molecule type" value="Genomic_DNA"/>
</dbReference>
<organism evidence="3 4">
    <name type="scientific">Rhodocollybia butyracea</name>
    <dbReference type="NCBI Taxonomy" id="206335"/>
    <lineage>
        <taxon>Eukaryota</taxon>
        <taxon>Fungi</taxon>
        <taxon>Dikarya</taxon>
        <taxon>Basidiomycota</taxon>
        <taxon>Agaricomycotina</taxon>
        <taxon>Agaricomycetes</taxon>
        <taxon>Agaricomycetidae</taxon>
        <taxon>Agaricales</taxon>
        <taxon>Marasmiineae</taxon>
        <taxon>Omphalotaceae</taxon>
        <taxon>Rhodocollybia</taxon>
    </lineage>
</organism>
<feature type="region of interest" description="Disordered" evidence="2">
    <location>
        <begin position="618"/>
        <end position="646"/>
    </location>
</feature>
<dbReference type="InterPro" id="IPR013762">
    <property type="entry name" value="Integrase-like_cat_sf"/>
</dbReference>
<dbReference type="GO" id="GO:0015074">
    <property type="term" value="P:DNA integration"/>
    <property type="evidence" value="ECO:0007669"/>
    <property type="project" value="InterPro"/>
</dbReference>
<sequence length="646" mass="72838">MPKAKTSKPKTKKTPKSTAKKNIPTIDELNHAGAQTREDHGRSARTKKNYDGYLERGDKILSRIVQACEAAEKEGKEFSDGIVSSELAKAFDNPPNKWSSKALEVILIQKCIHEGCGKSTLDGMHAAYAKCWDEMDGEKYAGETFRCDKNTGIVAGNTACSHLINTFRQVIKTREAAKGVEATRNHAEAMRVEDIEAMMSWSEDTCPKSAVDLVLAGSDQNAGHVMLAIKHTFLRGFLSLGFTLWTRNNELCKLQHGDLTWNCRGLVPDFMEDFKAGYDVHPTDNIYDIYPQPVHAMDMHYHLHVWMDVYYHVLGQDFERDDFVFPHFSMNGTIQPKREIQSHDTIQSLIQEAAAAAGLTKIFTTHSLRRGGAQYRFMWAEGKQQWSLTIVRWWGVDTLMKYLMDSLQSYETGHGNALCPSRFEPAKSFMSDHSLDQPVTVNDFRRFSDAMMGANQRVIDMLHAAPELSLAHMRQMSLAGTEAQGNALQSSHIFSADQSMGHIPVEKHGCQKPAKERNAPIPGVVVPDISKHGEDLFLAVVKQWEEGDPSQGLVTPLKDWPVEWYTGNMRLVTGTKRSNRKLVAEEYERLGQSNDAFKAAYPGIYNNLTKLYAAIRARNPGRSRKSKNGSREERERERQAHCRQRS</sequence>
<protein>
    <submittedName>
        <fullName evidence="3">Uncharacterized protein</fullName>
    </submittedName>
</protein>
<evidence type="ECO:0000256" key="2">
    <source>
        <dbReference type="SAM" id="MobiDB-lite"/>
    </source>
</evidence>
<accession>A0A9P5P7H7</accession>
<evidence type="ECO:0000256" key="1">
    <source>
        <dbReference type="ARBA" id="ARBA00023172"/>
    </source>
</evidence>
<dbReference type="GO" id="GO:0006310">
    <property type="term" value="P:DNA recombination"/>
    <property type="evidence" value="ECO:0007669"/>
    <property type="project" value="UniProtKB-KW"/>
</dbReference>
<dbReference type="SUPFAM" id="SSF56349">
    <property type="entry name" value="DNA breaking-rejoining enzymes"/>
    <property type="match status" value="1"/>
</dbReference>
<dbReference type="GO" id="GO:0003677">
    <property type="term" value="F:DNA binding"/>
    <property type="evidence" value="ECO:0007669"/>
    <property type="project" value="InterPro"/>
</dbReference>
<name>A0A9P5P7H7_9AGAR</name>
<feature type="region of interest" description="Disordered" evidence="2">
    <location>
        <begin position="1"/>
        <end position="49"/>
    </location>
</feature>
<dbReference type="InterPro" id="IPR011010">
    <property type="entry name" value="DNA_brk_join_enz"/>
</dbReference>
<dbReference type="AlphaFoldDB" id="A0A9P5P7H7"/>
<feature type="compositionally biased region" description="Basic residues" evidence="2">
    <location>
        <begin position="619"/>
        <end position="628"/>
    </location>
</feature>
<proteinExistence type="predicted"/>
<gene>
    <name evidence="3" type="ORF">BDP27DRAFT_1433134</name>
</gene>
<dbReference type="Gene3D" id="1.10.443.10">
    <property type="entry name" value="Intergrase catalytic core"/>
    <property type="match status" value="1"/>
</dbReference>
<comment type="caution">
    <text evidence="3">The sequence shown here is derived from an EMBL/GenBank/DDBJ whole genome shotgun (WGS) entry which is preliminary data.</text>
</comment>
<feature type="compositionally biased region" description="Basic and acidic residues" evidence="2">
    <location>
        <begin position="629"/>
        <end position="640"/>
    </location>
</feature>
<keyword evidence="1" id="KW-0233">DNA recombination</keyword>